<dbReference type="SUPFAM" id="SSF52218">
    <property type="entry name" value="Flavoproteins"/>
    <property type="match status" value="1"/>
</dbReference>
<dbReference type="Proteomes" id="UP000297641">
    <property type="component" value="Unassembled WGS sequence"/>
</dbReference>
<reference evidence="2 3" key="1">
    <citation type="journal article" date="2019" name="PLoS Negl. Trop. Dis.">
        <title>Revisiting the worldwide diversity of Leptospira species in the environment.</title>
        <authorList>
            <person name="Vincent A.T."/>
            <person name="Schiettekatte O."/>
            <person name="Bourhy P."/>
            <person name="Veyrier F.J."/>
            <person name="Picardeau M."/>
        </authorList>
    </citation>
    <scope>NUCLEOTIDE SEQUENCE [LARGE SCALE GENOMIC DNA]</scope>
    <source>
        <strain evidence="2 3">201800273</strain>
    </source>
</reference>
<proteinExistence type="predicted"/>
<dbReference type="GO" id="GO:0010181">
    <property type="term" value="F:FMN binding"/>
    <property type="evidence" value="ECO:0007669"/>
    <property type="project" value="TreeGrafter"/>
</dbReference>
<dbReference type="Gene3D" id="3.40.50.360">
    <property type="match status" value="1"/>
</dbReference>
<dbReference type="InterPro" id="IPR029039">
    <property type="entry name" value="Flavoprotein-like_sf"/>
</dbReference>
<organism evidence="2 3">
    <name type="scientific">Leptospira bouyouniensis</name>
    <dbReference type="NCBI Taxonomy" id="2484911"/>
    <lineage>
        <taxon>Bacteria</taxon>
        <taxon>Pseudomonadati</taxon>
        <taxon>Spirochaetota</taxon>
        <taxon>Spirochaetia</taxon>
        <taxon>Leptospirales</taxon>
        <taxon>Leptospiraceae</taxon>
        <taxon>Leptospira</taxon>
    </lineage>
</organism>
<name>A0A7I0IQG1_9LEPT</name>
<feature type="domain" description="NADPH-dependent FMN reductase-like" evidence="1">
    <location>
        <begin position="7"/>
        <end position="137"/>
    </location>
</feature>
<dbReference type="EMBL" id="RQFT01000007">
    <property type="protein sequence ID" value="TGL07257.1"/>
    <property type="molecule type" value="Genomic_DNA"/>
</dbReference>
<evidence type="ECO:0000313" key="2">
    <source>
        <dbReference type="EMBL" id="TGL07257.1"/>
    </source>
</evidence>
<comment type="caution">
    <text evidence="2">The sequence shown here is derived from an EMBL/GenBank/DDBJ whole genome shotgun (WGS) entry which is preliminary data.</text>
</comment>
<dbReference type="PANTHER" id="PTHR30543:SF21">
    <property type="entry name" value="NAD(P)H-DEPENDENT FMN REDUCTASE LOT6"/>
    <property type="match status" value="1"/>
</dbReference>
<dbReference type="GO" id="GO:0016491">
    <property type="term" value="F:oxidoreductase activity"/>
    <property type="evidence" value="ECO:0007669"/>
    <property type="project" value="InterPro"/>
</dbReference>
<accession>A0A7I0IQG1</accession>
<dbReference type="InterPro" id="IPR050712">
    <property type="entry name" value="NAD(P)H-dep_reductase"/>
</dbReference>
<dbReference type="InterPro" id="IPR005025">
    <property type="entry name" value="FMN_Rdtase-like_dom"/>
</dbReference>
<protein>
    <submittedName>
        <fullName evidence="2">NAD(P)H-dependent oxidoreductase</fullName>
    </submittedName>
</protein>
<sequence>MKLNPKPKLLALSGGISPTSYNKKILQNLKFEFSMHCDIIIYDIIDKFPFFSSGLTDEEIPTIVKEFLKEVDAADGILICSPEYVFSIPGVLKNAIEWAVSSVVFTDKPVALITAASVGEKAHESLLLVLKTIGAKLSDETNLLISGVKAKVSADGKIHDETTKLAINNLMKVFLNSLTTNNQSSF</sequence>
<evidence type="ECO:0000313" key="3">
    <source>
        <dbReference type="Proteomes" id="UP000297641"/>
    </source>
</evidence>
<dbReference type="RefSeq" id="WP_135770567.1">
    <property type="nucleotide sequence ID" value="NZ_RQFT01000007.1"/>
</dbReference>
<dbReference type="GO" id="GO:0005829">
    <property type="term" value="C:cytosol"/>
    <property type="evidence" value="ECO:0007669"/>
    <property type="project" value="TreeGrafter"/>
</dbReference>
<gene>
    <name evidence="2" type="ORF">EHQ43_07520</name>
</gene>
<evidence type="ECO:0000259" key="1">
    <source>
        <dbReference type="Pfam" id="PF03358"/>
    </source>
</evidence>
<dbReference type="Pfam" id="PF03358">
    <property type="entry name" value="FMN_red"/>
    <property type="match status" value="1"/>
</dbReference>
<dbReference type="AlphaFoldDB" id="A0A7I0IQG1"/>
<dbReference type="PANTHER" id="PTHR30543">
    <property type="entry name" value="CHROMATE REDUCTASE"/>
    <property type="match status" value="1"/>
</dbReference>